<keyword evidence="3" id="KW-1185">Reference proteome</keyword>
<evidence type="ECO:0000256" key="1">
    <source>
        <dbReference type="SAM" id="MobiDB-lite"/>
    </source>
</evidence>
<feature type="region of interest" description="Disordered" evidence="1">
    <location>
        <begin position="197"/>
        <end position="247"/>
    </location>
</feature>
<feature type="compositionally biased region" description="Basic and acidic residues" evidence="1">
    <location>
        <begin position="455"/>
        <end position="464"/>
    </location>
</feature>
<feature type="compositionally biased region" description="Basic and acidic residues" evidence="1">
    <location>
        <begin position="205"/>
        <end position="224"/>
    </location>
</feature>
<reference evidence="2 3" key="1">
    <citation type="submission" date="2024-02" db="EMBL/GenBank/DDBJ databases">
        <authorList>
            <person name="Chen Y."/>
            <person name="Shah S."/>
            <person name="Dougan E. K."/>
            <person name="Thang M."/>
            <person name="Chan C."/>
        </authorList>
    </citation>
    <scope>NUCLEOTIDE SEQUENCE [LARGE SCALE GENOMIC DNA]</scope>
</reference>
<feature type="region of interest" description="Disordered" evidence="1">
    <location>
        <begin position="435"/>
        <end position="480"/>
    </location>
</feature>
<protein>
    <submittedName>
        <fullName evidence="2">Uncharacterized protein</fullName>
    </submittedName>
</protein>
<evidence type="ECO:0000313" key="2">
    <source>
        <dbReference type="EMBL" id="CAK9107180.1"/>
    </source>
</evidence>
<dbReference type="EMBL" id="CAXAMM010042873">
    <property type="protein sequence ID" value="CAK9107180.1"/>
    <property type="molecule type" value="Genomic_DNA"/>
</dbReference>
<gene>
    <name evidence="2" type="ORF">SCF082_LOCUS49906</name>
</gene>
<accession>A0ABP0S4E2</accession>
<evidence type="ECO:0000313" key="3">
    <source>
        <dbReference type="Proteomes" id="UP001642464"/>
    </source>
</evidence>
<name>A0ABP0S4E2_9DINO</name>
<sequence>MWPCKEWSTELEEPEVRLMLESFSRVRGQTVEAFIASSQDKTKNALNRSMEAAFNAFMQQLSEDQVTFEQQKILQEKSEAKSRAKLVRQLAEQHEKAWQCVREFMQNNLKVFTGLASAGTSTLLPSVASWVEETLGDIAEVRSSEDHLVVLWINLPTAGIVGAAKDDFFISLITNILTKYKRNSIALVVHANRAEQLEGSPGAKSEPDAAKSEVKDEDTPMKGEESDDGSDENENDKERPADSDVRDVPVALPHLGRAFTAVQELKQEAGGTDLVKRTLKMFTPPTASTVVLIDAHGYCAAPALATLEEISSDKRVLCGTIMLDQGAENLVKRVGSKVYDACRGGSLKLSGFPDFTGLVEAIQKGQASQVPKAYNVCVMKGESLRILKSLAQKFLDHELTHDKALGVIEDHNKKHNCDSDYLEPDAVNISISHHTITTEDRCPTPTSKPLVFVLDDPKDPEDKKAKKPKKGKKGKEGKDALTAKNFGSRVDTSKFKQGSKLILAWRVRLDVSEGANIVPIRPIAVLSGTLDLQQTTIRLL</sequence>
<feature type="compositionally biased region" description="Basic and acidic residues" evidence="1">
    <location>
        <begin position="236"/>
        <end position="247"/>
    </location>
</feature>
<feature type="compositionally biased region" description="Acidic residues" evidence="1">
    <location>
        <begin position="225"/>
        <end position="235"/>
    </location>
</feature>
<comment type="caution">
    <text evidence="2">The sequence shown here is derived from an EMBL/GenBank/DDBJ whole genome shotgun (WGS) entry which is preliminary data.</text>
</comment>
<dbReference type="Proteomes" id="UP001642464">
    <property type="component" value="Unassembled WGS sequence"/>
</dbReference>
<proteinExistence type="predicted"/>
<organism evidence="2 3">
    <name type="scientific">Durusdinium trenchii</name>
    <dbReference type="NCBI Taxonomy" id="1381693"/>
    <lineage>
        <taxon>Eukaryota</taxon>
        <taxon>Sar</taxon>
        <taxon>Alveolata</taxon>
        <taxon>Dinophyceae</taxon>
        <taxon>Suessiales</taxon>
        <taxon>Symbiodiniaceae</taxon>
        <taxon>Durusdinium</taxon>
    </lineage>
</organism>